<evidence type="ECO:0000313" key="1">
    <source>
        <dbReference type="EMBL" id="GIX69193.1"/>
    </source>
</evidence>
<protein>
    <submittedName>
        <fullName evidence="1">Uncharacterized protein</fullName>
    </submittedName>
</protein>
<name>A0AAV4M9T4_CAEEX</name>
<accession>A0AAV4M9T4</accession>
<sequence length="91" mass="10299">MLCCLSEEDVCSYHLGNDRTEVVSNCNQSTSGKTVADHDSEDIVKLIDWLVACQEVCSFLYLSEKLPRNRNKAVRQKPGILCVCFFPLHAY</sequence>
<evidence type="ECO:0000313" key="2">
    <source>
        <dbReference type="Proteomes" id="UP001054945"/>
    </source>
</evidence>
<keyword evidence="2" id="KW-1185">Reference proteome</keyword>
<comment type="caution">
    <text evidence="1">The sequence shown here is derived from an EMBL/GenBank/DDBJ whole genome shotgun (WGS) entry which is preliminary data.</text>
</comment>
<reference evidence="1 2" key="1">
    <citation type="submission" date="2021-06" db="EMBL/GenBank/DDBJ databases">
        <title>Caerostris extrusa draft genome.</title>
        <authorList>
            <person name="Kono N."/>
            <person name="Arakawa K."/>
        </authorList>
    </citation>
    <scope>NUCLEOTIDE SEQUENCE [LARGE SCALE GENOMIC DNA]</scope>
</reference>
<dbReference type="Proteomes" id="UP001054945">
    <property type="component" value="Unassembled WGS sequence"/>
</dbReference>
<proteinExistence type="predicted"/>
<organism evidence="1 2">
    <name type="scientific">Caerostris extrusa</name>
    <name type="common">Bark spider</name>
    <name type="synonym">Caerostris bankana</name>
    <dbReference type="NCBI Taxonomy" id="172846"/>
    <lineage>
        <taxon>Eukaryota</taxon>
        <taxon>Metazoa</taxon>
        <taxon>Ecdysozoa</taxon>
        <taxon>Arthropoda</taxon>
        <taxon>Chelicerata</taxon>
        <taxon>Arachnida</taxon>
        <taxon>Araneae</taxon>
        <taxon>Araneomorphae</taxon>
        <taxon>Entelegynae</taxon>
        <taxon>Araneoidea</taxon>
        <taxon>Araneidae</taxon>
        <taxon>Caerostris</taxon>
    </lineage>
</organism>
<gene>
    <name evidence="1" type="ORF">CEXT_360281</name>
</gene>
<dbReference type="AlphaFoldDB" id="A0AAV4M9T4"/>
<dbReference type="EMBL" id="BPLR01019555">
    <property type="protein sequence ID" value="GIX69193.1"/>
    <property type="molecule type" value="Genomic_DNA"/>
</dbReference>